<feature type="compositionally biased region" description="Polar residues" evidence="1">
    <location>
        <begin position="149"/>
        <end position="164"/>
    </location>
</feature>
<feature type="compositionally biased region" description="Polar residues" evidence="1">
    <location>
        <begin position="228"/>
        <end position="245"/>
    </location>
</feature>
<sequence length="290" mass="31931">MSPTPEPPPIKKRESRAGARKVTSLSAEQLERKRANDREAQRTIRQRTKEHIERLEHQVAELKAKGDRFDDVVRQNAALEHEIRALRHQLAMTGRQGYPGLEGSYSNPSGPMLPSAQFAEPLGVNSASRTPSALSTSSRVSMGTDWPPYSSTRSPSLCDSTETSYGNRVEPYVFENQLQTPNAIPVAPPPVAYNASVVAQHQPHDPAFQSYPQGYHAGASSRGPGEELSQNPQQPVPCMSNQRSMSVPPVPPERGPGGYPVVHAPQQYHQHPLPPQARNDYSYGWAPHQS</sequence>
<evidence type="ECO:0000256" key="1">
    <source>
        <dbReference type="SAM" id="MobiDB-lite"/>
    </source>
</evidence>
<accession>A0A317X328</accession>
<dbReference type="PANTHER" id="PTHR37012">
    <property type="entry name" value="B-ZIP TRANSCRIPTION FACTOR (EUROFUNG)-RELATED"/>
    <property type="match status" value="1"/>
</dbReference>
<dbReference type="InterPro" id="IPR046347">
    <property type="entry name" value="bZIP_sf"/>
</dbReference>
<feature type="compositionally biased region" description="Polar residues" evidence="1">
    <location>
        <begin position="127"/>
        <end position="141"/>
    </location>
</feature>
<protein>
    <recommendedName>
        <fullName evidence="4">BZIP domain-containing protein</fullName>
    </recommendedName>
</protein>
<comment type="caution">
    <text evidence="2">The sequence shown here is derived from an EMBL/GenBank/DDBJ whole genome shotgun (WGS) entry which is preliminary data.</text>
</comment>
<organism evidence="2 3">
    <name type="scientific">Aspergillus heteromorphus CBS 117.55</name>
    <dbReference type="NCBI Taxonomy" id="1448321"/>
    <lineage>
        <taxon>Eukaryota</taxon>
        <taxon>Fungi</taxon>
        <taxon>Dikarya</taxon>
        <taxon>Ascomycota</taxon>
        <taxon>Pezizomycotina</taxon>
        <taxon>Eurotiomycetes</taxon>
        <taxon>Eurotiomycetidae</taxon>
        <taxon>Eurotiales</taxon>
        <taxon>Aspergillaceae</taxon>
        <taxon>Aspergillus</taxon>
        <taxon>Aspergillus subgen. Circumdati</taxon>
    </lineage>
</organism>
<dbReference type="AlphaFoldDB" id="A0A317X328"/>
<feature type="region of interest" description="Disordered" evidence="1">
    <location>
        <begin position="204"/>
        <end position="290"/>
    </location>
</feature>
<feature type="region of interest" description="Disordered" evidence="1">
    <location>
        <begin position="127"/>
        <end position="164"/>
    </location>
</feature>
<gene>
    <name evidence="2" type="ORF">BO70DRAFT_1046</name>
</gene>
<dbReference type="OrthoDB" id="3535998at2759"/>
<evidence type="ECO:0000313" key="2">
    <source>
        <dbReference type="EMBL" id="PWY92032.1"/>
    </source>
</evidence>
<dbReference type="VEuPathDB" id="FungiDB:BO70DRAFT_1046"/>
<dbReference type="RefSeq" id="XP_025403771.1">
    <property type="nucleotide sequence ID" value="XM_025537821.1"/>
</dbReference>
<dbReference type="GO" id="GO:0003700">
    <property type="term" value="F:DNA-binding transcription factor activity"/>
    <property type="evidence" value="ECO:0007669"/>
    <property type="project" value="InterPro"/>
</dbReference>
<dbReference type="SUPFAM" id="SSF57959">
    <property type="entry name" value="Leucine zipper domain"/>
    <property type="match status" value="1"/>
</dbReference>
<name>A0A317X328_9EURO</name>
<evidence type="ECO:0000313" key="3">
    <source>
        <dbReference type="Proteomes" id="UP000247233"/>
    </source>
</evidence>
<dbReference type="Gene3D" id="1.20.5.170">
    <property type="match status" value="1"/>
</dbReference>
<dbReference type="EMBL" id="MSFL01000001">
    <property type="protein sequence ID" value="PWY92032.1"/>
    <property type="molecule type" value="Genomic_DNA"/>
</dbReference>
<dbReference type="CDD" id="cd14688">
    <property type="entry name" value="bZIP_YAP"/>
    <property type="match status" value="1"/>
</dbReference>
<dbReference type="FunFam" id="1.20.5.170:FF:000093">
    <property type="entry name" value="BZIP transcription factor (Eurofung)"/>
    <property type="match status" value="1"/>
</dbReference>
<evidence type="ECO:0008006" key="4">
    <source>
        <dbReference type="Google" id="ProtNLM"/>
    </source>
</evidence>
<proteinExistence type="predicted"/>
<dbReference type="Proteomes" id="UP000247233">
    <property type="component" value="Unassembled WGS sequence"/>
</dbReference>
<dbReference type="GeneID" id="37060058"/>
<reference evidence="2 3" key="1">
    <citation type="submission" date="2016-12" db="EMBL/GenBank/DDBJ databases">
        <title>The genomes of Aspergillus section Nigri reveals drivers in fungal speciation.</title>
        <authorList>
            <consortium name="DOE Joint Genome Institute"/>
            <person name="Vesth T.C."/>
            <person name="Nybo J."/>
            <person name="Theobald S."/>
            <person name="Brandl J."/>
            <person name="Frisvad J.C."/>
            <person name="Nielsen K.F."/>
            <person name="Lyhne E.K."/>
            <person name="Kogle M.E."/>
            <person name="Kuo A."/>
            <person name="Riley R."/>
            <person name="Clum A."/>
            <person name="Nolan M."/>
            <person name="Lipzen A."/>
            <person name="Salamov A."/>
            <person name="Henrissat B."/>
            <person name="Wiebenga A."/>
            <person name="De Vries R.P."/>
            <person name="Grigoriev I.V."/>
            <person name="Mortensen U.H."/>
            <person name="Andersen M.R."/>
            <person name="Baker S.E."/>
        </authorList>
    </citation>
    <scope>NUCLEOTIDE SEQUENCE [LARGE SCALE GENOMIC DNA]</scope>
    <source>
        <strain evidence="2 3">CBS 117.55</strain>
    </source>
</reference>
<feature type="compositionally biased region" description="Basic and acidic residues" evidence="1">
    <location>
        <begin position="29"/>
        <end position="42"/>
    </location>
</feature>
<keyword evidence="3" id="KW-1185">Reference proteome</keyword>
<feature type="compositionally biased region" description="Low complexity" evidence="1">
    <location>
        <begin position="259"/>
        <end position="271"/>
    </location>
</feature>
<feature type="region of interest" description="Disordered" evidence="1">
    <location>
        <begin position="1"/>
        <end position="42"/>
    </location>
</feature>
<dbReference type="PANTHER" id="PTHR37012:SF2">
    <property type="entry name" value="BZIP DOMAIN-CONTAINING PROTEIN-RELATED"/>
    <property type="match status" value="1"/>
</dbReference>